<name>Q5Z393_NOCFA</name>
<gene>
    <name evidence="2" type="ordered locus">NFA_2560</name>
</gene>
<protein>
    <submittedName>
        <fullName evidence="2">Putative transcriptional regulator</fullName>
    </submittedName>
</protein>
<dbReference type="STRING" id="247156.NFA_2560"/>
<reference evidence="2 3" key="1">
    <citation type="journal article" date="2004" name="Proc. Natl. Acad. Sci. U.S.A.">
        <title>The complete genomic sequence of Nocardia farcinica IFM 10152.</title>
        <authorList>
            <person name="Ishikawa J."/>
            <person name="Yamashita A."/>
            <person name="Mikami Y."/>
            <person name="Hoshino Y."/>
            <person name="Kurita H."/>
            <person name="Hotta K."/>
            <person name="Shiba T."/>
            <person name="Hattori M."/>
        </authorList>
    </citation>
    <scope>NUCLEOTIDE SEQUENCE [LARGE SCALE GENOMIC DNA]</scope>
    <source>
        <strain evidence="2 3">IFM 10152</strain>
    </source>
</reference>
<proteinExistence type="predicted"/>
<dbReference type="InterPro" id="IPR001387">
    <property type="entry name" value="Cro/C1-type_HTH"/>
</dbReference>
<feature type="domain" description="HTH cro/C1-type" evidence="1">
    <location>
        <begin position="6"/>
        <end position="53"/>
    </location>
</feature>
<dbReference type="PROSITE" id="PS50943">
    <property type="entry name" value="HTH_CROC1"/>
    <property type="match status" value="1"/>
</dbReference>
<keyword evidence="3" id="KW-1185">Reference proteome</keyword>
<dbReference type="AlphaFoldDB" id="Q5Z393"/>
<dbReference type="EMBL" id="AP006618">
    <property type="protein sequence ID" value="BAD55098.1"/>
    <property type="molecule type" value="Genomic_DNA"/>
</dbReference>
<accession>Q5Z393</accession>
<evidence type="ECO:0000259" key="1">
    <source>
        <dbReference type="PROSITE" id="PS50943"/>
    </source>
</evidence>
<dbReference type="GO" id="GO:0003677">
    <property type="term" value="F:DNA binding"/>
    <property type="evidence" value="ECO:0007669"/>
    <property type="project" value="InterPro"/>
</dbReference>
<evidence type="ECO:0000313" key="3">
    <source>
        <dbReference type="Proteomes" id="UP000006820"/>
    </source>
</evidence>
<dbReference type="KEGG" id="nfa:NFA_2560"/>
<dbReference type="SUPFAM" id="SSF47413">
    <property type="entry name" value="lambda repressor-like DNA-binding domains"/>
    <property type="match status" value="1"/>
</dbReference>
<sequence length="319" mass="34254">MTGELLRELRCAAGIGLRRMAAQTHYTPSYLSLVETGRRPVTEGVLDRYRAVLSDPVLDGVDVHRLGATVADPSGAGAAGVADLSVILGKTRHLEDTVGAAAVTPLVRGMDSTARELARYRSGGTAAAGLASAVARYRGWLEHDTGQPRVADRVLTDAARLAEYADDQSQLAHALSFRAYTARHMGDLRRALDLTDAALGVTRAHPILAVYDRYQRAELLALDDDTGAAARALAVADRAAEEAERFDLPTFGYWYTPGFWGLERGVVLAAMGRHADAVREAEQGHAALPAEHQSAGWARSMLEQVEPGMAEQVELEMAD</sequence>
<dbReference type="Proteomes" id="UP000006820">
    <property type="component" value="Chromosome"/>
</dbReference>
<dbReference type="CDD" id="cd00093">
    <property type="entry name" value="HTH_XRE"/>
    <property type="match status" value="1"/>
</dbReference>
<dbReference type="InterPro" id="IPR010982">
    <property type="entry name" value="Lambda_DNA-bd_dom_sf"/>
</dbReference>
<evidence type="ECO:0000313" key="2">
    <source>
        <dbReference type="EMBL" id="BAD55098.1"/>
    </source>
</evidence>
<dbReference type="Pfam" id="PF13560">
    <property type="entry name" value="HTH_31"/>
    <property type="match status" value="1"/>
</dbReference>
<organism evidence="2 3">
    <name type="scientific">Nocardia farcinica (strain IFM 10152)</name>
    <dbReference type="NCBI Taxonomy" id="247156"/>
    <lineage>
        <taxon>Bacteria</taxon>
        <taxon>Bacillati</taxon>
        <taxon>Actinomycetota</taxon>
        <taxon>Actinomycetes</taxon>
        <taxon>Mycobacteriales</taxon>
        <taxon>Nocardiaceae</taxon>
        <taxon>Nocardia</taxon>
    </lineage>
</organism>
<dbReference type="eggNOG" id="COG3620">
    <property type="taxonomic scope" value="Bacteria"/>
</dbReference>
<dbReference type="OrthoDB" id="3213425at2"/>
<dbReference type="HOGENOM" id="CLU_075541_0_0_11"/>
<dbReference type="Gene3D" id="1.10.260.40">
    <property type="entry name" value="lambda repressor-like DNA-binding domains"/>
    <property type="match status" value="1"/>
</dbReference>